<evidence type="ECO:0000313" key="2">
    <source>
        <dbReference type="EMBL" id="KGK35975.1"/>
    </source>
</evidence>
<reference evidence="3" key="1">
    <citation type="journal article" date="2014" name="Microb. Cell Fact.">
        <title>Exploiting Issatchenkia orientalis SD108 for succinic acid production.</title>
        <authorList>
            <person name="Xiao H."/>
            <person name="Shao Z."/>
            <person name="Jiang Y."/>
            <person name="Dole S."/>
            <person name="Zhao H."/>
        </authorList>
    </citation>
    <scope>NUCLEOTIDE SEQUENCE [LARGE SCALE GENOMIC DNA]</scope>
    <source>
        <strain evidence="3">SD108</strain>
    </source>
</reference>
<sequence>MTKITDEILTANMQQASKSFGKSEHLTKYHQNALNDELLDVILYYVEDICDDRLKEMTLQAQLYGFITSLAVSIFIITVLVIFPIWYSRISKAKTEESAAKYTQIPKNVKTNNSFNLSDSIDEYKNNGIEGKHQLGSPNYTSSNTKGFCNWIYYLKLLYFTKWESLKSPKEKAVFWDISEEDDYSSYESIFELYAEATFAGNKHDESYKYALQKKQNCQDDQETQEEQKVSYNCSKGSNEVSCSADTISDLKRIAYLDCNIVHKNGVTKPECLISNHHLQNEVQKAPSSKSFTKRDSTECADDFNELITLTSVADHVLNYKHNLSLNTQDSLACGNDCGSYDNDCSVASYYKDSRAAFLDSESNKMEQSNKAQSKLQTIKIVKDGPTYLYAYLNIMYGDWKEFEQRSFVIEESHGLETNDSKNIKKYLKLISKNSMYGYKRGRVLDKLKASLIAFNNSKYHNIILTEIIDNIIFFSGFSLDFVFEIISKMIISLSLLDEESLIFKNGLRCLYVVLKCLYVVLKCLDIEDFVSQVFKKEFRNINQHNQEQQNIVWEVSKVAICKWMVEADRFGKTKELQNKLKPVIKEVTSRYTEKDNRKFQEFLLV</sequence>
<keyword evidence="1" id="KW-0472">Membrane</keyword>
<feature type="transmembrane region" description="Helical" evidence="1">
    <location>
        <begin position="63"/>
        <end position="87"/>
    </location>
</feature>
<keyword evidence="1" id="KW-1133">Transmembrane helix</keyword>
<name>A0A099NTQ2_PICKU</name>
<comment type="caution">
    <text evidence="2">The sequence shown here is derived from an EMBL/GenBank/DDBJ whole genome shotgun (WGS) entry which is preliminary data.</text>
</comment>
<dbReference type="Proteomes" id="UP000029867">
    <property type="component" value="Unassembled WGS sequence"/>
</dbReference>
<organism evidence="2 3">
    <name type="scientific">Pichia kudriavzevii</name>
    <name type="common">Yeast</name>
    <name type="synonym">Issatchenkia orientalis</name>
    <dbReference type="NCBI Taxonomy" id="4909"/>
    <lineage>
        <taxon>Eukaryota</taxon>
        <taxon>Fungi</taxon>
        <taxon>Dikarya</taxon>
        <taxon>Ascomycota</taxon>
        <taxon>Saccharomycotina</taxon>
        <taxon>Pichiomycetes</taxon>
        <taxon>Pichiales</taxon>
        <taxon>Pichiaceae</taxon>
        <taxon>Pichia</taxon>
    </lineage>
</organism>
<protein>
    <submittedName>
        <fullName evidence="2">Uncharacterized protein</fullName>
    </submittedName>
</protein>
<gene>
    <name evidence="2" type="ORF">JL09_g4875</name>
</gene>
<dbReference type="HOGENOM" id="CLU_450595_0_0_1"/>
<proteinExistence type="predicted"/>
<keyword evidence="1" id="KW-0812">Transmembrane</keyword>
<dbReference type="AlphaFoldDB" id="A0A099NTQ2"/>
<evidence type="ECO:0000313" key="3">
    <source>
        <dbReference type="Proteomes" id="UP000029867"/>
    </source>
</evidence>
<accession>A0A099NTQ2</accession>
<dbReference type="EMBL" id="JQFK01000213">
    <property type="protein sequence ID" value="KGK35975.1"/>
    <property type="molecule type" value="Genomic_DNA"/>
</dbReference>
<evidence type="ECO:0000256" key="1">
    <source>
        <dbReference type="SAM" id="Phobius"/>
    </source>
</evidence>